<feature type="transmembrane region" description="Helical" evidence="14">
    <location>
        <begin position="12"/>
        <end position="31"/>
    </location>
</feature>
<dbReference type="Gene3D" id="3.30.450.20">
    <property type="entry name" value="PAS domain"/>
    <property type="match status" value="1"/>
</dbReference>
<sequence length="614" mass="68331">MRKSRIGMIGTKLLIYSIIIVLIPTIMLSYVSTDTISDLMISNQNKDLDRNMGILTERMDSVLIEFDTMTSYTAQLPVVINAVKNKDEKTLQDFANGLEDQSWVDLVVFTDAEGNVICASYGDTNAEISSYVKKLLGKNTLYAYDVLPNEEASKYSDYELDGYDALAIFTVAPVHDGESLIGTVTYVDIMNKDDYWVDRVKEVTGDDASIYLKNVRISTTSQMDGVDGYGMPASEGIFETISKKQDYIGDISINGVLYLGEYSPIYNIDGEVIGMTAVGTPQTPFMALLNSTIQKIFFIAATSLLIAVLVAIILNRKIIVPIKKLKNSAEIFGHGKYDERVHIETGDEIEELAESFNSMAEEISRSDQKLKKDANDLKHSYDELKEVDDLKSELISIVSHELRTPLTSILGYIQLLKDETAGKLNEKQKEFVSVISENSERLKRITDNMSDLVSVDDDVLDGEFNKLNIKNAVEEIISSLQHFADSRNIILLEDVDDSYIKGDKSKIHQVLANLIENAVKFSKKQTKVTVTGFEDNGNIHLEITDQGPGIPKEHLDKIFDRFYQIDSSSKREIGGSGLGLAVCKKIVESHGGSIWVESKIGKGTIVHVLFPLVK</sequence>
<evidence type="ECO:0000256" key="5">
    <source>
        <dbReference type="ARBA" id="ARBA00022553"/>
    </source>
</evidence>
<dbReference type="SMART" id="SM00304">
    <property type="entry name" value="HAMP"/>
    <property type="match status" value="1"/>
</dbReference>
<keyword evidence="4" id="KW-1003">Cell membrane</keyword>
<dbReference type="SUPFAM" id="SSF103190">
    <property type="entry name" value="Sensory domain-like"/>
    <property type="match status" value="1"/>
</dbReference>
<evidence type="ECO:0000256" key="12">
    <source>
        <dbReference type="ARBA" id="ARBA00023012"/>
    </source>
</evidence>
<dbReference type="PANTHER" id="PTHR45528">
    <property type="entry name" value="SENSOR HISTIDINE KINASE CPXA"/>
    <property type="match status" value="1"/>
</dbReference>
<dbReference type="InterPro" id="IPR005467">
    <property type="entry name" value="His_kinase_dom"/>
</dbReference>
<keyword evidence="11 14" id="KW-1133">Transmembrane helix</keyword>
<organism evidence="17 18">
    <name type="scientific">Methanococcus maripaludis</name>
    <name type="common">Methanococcus deltae</name>
    <dbReference type="NCBI Taxonomy" id="39152"/>
    <lineage>
        <taxon>Archaea</taxon>
        <taxon>Methanobacteriati</taxon>
        <taxon>Methanobacteriota</taxon>
        <taxon>Methanomada group</taxon>
        <taxon>Methanococci</taxon>
        <taxon>Methanococcales</taxon>
        <taxon>Methanococcaceae</taxon>
        <taxon>Methanococcus</taxon>
    </lineage>
</organism>
<dbReference type="GO" id="GO:0005886">
    <property type="term" value="C:plasma membrane"/>
    <property type="evidence" value="ECO:0007669"/>
    <property type="project" value="UniProtKB-SubCell"/>
</dbReference>
<name>A0A7J9PGC1_METMI</name>
<dbReference type="InterPro" id="IPR003594">
    <property type="entry name" value="HATPase_dom"/>
</dbReference>
<evidence type="ECO:0000256" key="7">
    <source>
        <dbReference type="ARBA" id="ARBA00022692"/>
    </source>
</evidence>
<evidence type="ECO:0000256" key="3">
    <source>
        <dbReference type="ARBA" id="ARBA00012438"/>
    </source>
</evidence>
<dbReference type="FunFam" id="3.30.565.10:FF:000006">
    <property type="entry name" value="Sensor histidine kinase WalK"/>
    <property type="match status" value="1"/>
</dbReference>
<accession>A0A7J9PGC1</accession>
<dbReference type="Proteomes" id="UP000533207">
    <property type="component" value="Unassembled WGS sequence"/>
</dbReference>
<evidence type="ECO:0000259" key="16">
    <source>
        <dbReference type="PROSITE" id="PS50885"/>
    </source>
</evidence>
<evidence type="ECO:0000256" key="14">
    <source>
        <dbReference type="SAM" id="Phobius"/>
    </source>
</evidence>
<dbReference type="GO" id="GO:0000155">
    <property type="term" value="F:phosphorelay sensor kinase activity"/>
    <property type="evidence" value="ECO:0007669"/>
    <property type="project" value="InterPro"/>
</dbReference>
<dbReference type="InterPro" id="IPR050398">
    <property type="entry name" value="HssS/ArlS-like"/>
</dbReference>
<dbReference type="PRINTS" id="PR00344">
    <property type="entry name" value="BCTRLSENSOR"/>
</dbReference>
<dbReference type="SMART" id="SM00387">
    <property type="entry name" value="HATPase_c"/>
    <property type="match status" value="1"/>
</dbReference>
<feature type="transmembrane region" description="Helical" evidence="14">
    <location>
        <begin position="296"/>
        <end position="314"/>
    </location>
</feature>
<evidence type="ECO:0000256" key="9">
    <source>
        <dbReference type="ARBA" id="ARBA00022777"/>
    </source>
</evidence>
<keyword evidence="9 17" id="KW-0418">Kinase</keyword>
<protein>
    <recommendedName>
        <fullName evidence="3">histidine kinase</fullName>
        <ecNumber evidence="3">2.7.13.3</ecNumber>
    </recommendedName>
</protein>
<dbReference type="Pfam" id="PF02518">
    <property type="entry name" value="HATPase_c"/>
    <property type="match status" value="1"/>
</dbReference>
<dbReference type="SUPFAM" id="SSF158472">
    <property type="entry name" value="HAMP domain-like"/>
    <property type="match status" value="1"/>
</dbReference>
<comment type="caution">
    <text evidence="17">The sequence shown here is derived from an EMBL/GenBank/DDBJ whole genome shotgun (WGS) entry which is preliminary data.</text>
</comment>
<dbReference type="SMART" id="SM00388">
    <property type="entry name" value="HisKA"/>
    <property type="match status" value="1"/>
</dbReference>
<proteinExistence type="predicted"/>
<feature type="domain" description="HAMP" evidence="16">
    <location>
        <begin position="316"/>
        <end position="368"/>
    </location>
</feature>
<evidence type="ECO:0000256" key="8">
    <source>
        <dbReference type="ARBA" id="ARBA00022741"/>
    </source>
</evidence>
<dbReference type="Pfam" id="PF17202">
    <property type="entry name" value="sCache_3_3"/>
    <property type="match status" value="1"/>
</dbReference>
<dbReference type="Gene3D" id="1.10.287.130">
    <property type="match status" value="1"/>
</dbReference>
<dbReference type="InterPro" id="IPR029151">
    <property type="entry name" value="Sensor-like_sf"/>
</dbReference>
<dbReference type="PROSITE" id="PS50109">
    <property type="entry name" value="HIS_KIN"/>
    <property type="match status" value="1"/>
</dbReference>
<keyword evidence="7 14" id="KW-0812">Transmembrane</keyword>
<dbReference type="EC" id="2.7.13.3" evidence="3"/>
<keyword evidence="10" id="KW-0067">ATP-binding</keyword>
<dbReference type="SUPFAM" id="SSF55874">
    <property type="entry name" value="ATPase domain of HSP90 chaperone/DNA topoisomerase II/histidine kinase"/>
    <property type="match status" value="1"/>
</dbReference>
<evidence type="ECO:0000313" key="18">
    <source>
        <dbReference type="Proteomes" id="UP000533207"/>
    </source>
</evidence>
<dbReference type="GO" id="GO:0005524">
    <property type="term" value="F:ATP binding"/>
    <property type="evidence" value="ECO:0007669"/>
    <property type="project" value="UniProtKB-KW"/>
</dbReference>
<keyword evidence="13 14" id="KW-0472">Membrane</keyword>
<dbReference type="CDD" id="cd00082">
    <property type="entry name" value="HisKA"/>
    <property type="match status" value="1"/>
</dbReference>
<dbReference type="EMBL" id="JACDUL010000002">
    <property type="protein sequence ID" value="MBA2862151.1"/>
    <property type="molecule type" value="Genomic_DNA"/>
</dbReference>
<dbReference type="InterPro" id="IPR004358">
    <property type="entry name" value="Sig_transdc_His_kin-like_C"/>
</dbReference>
<keyword evidence="8" id="KW-0547">Nucleotide-binding</keyword>
<dbReference type="Gene3D" id="6.10.340.10">
    <property type="match status" value="1"/>
</dbReference>
<reference evidence="17 18" key="1">
    <citation type="submission" date="2020-07" db="EMBL/GenBank/DDBJ databases">
        <title>Genomic Encyclopedia of Type Strains, Phase IV (KMG-V): Genome sequencing to study the core and pangenomes of soil and plant-associated prokaryotes.</title>
        <authorList>
            <person name="Whitman W."/>
        </authorList>
    </citation>
    <scope>NUCLEOTIDE SEQUENCE [LARGE SCALE GENOMIC DNA]</scope>
    <source>
        <strain evidence="17 18">C8</strain>
    </source>
</reference>
<dbReference type="Pfam" id="PF00512">
    <property type="entry name" value="HisKA"/>
    <property type="match status" value="1"/>
</dbReference>
<comment type="catalytic activity">
    <reaction evidence="1">
        <text>ATP + protein L-histidine = ADP + protein N-phospho-L-histidine.</text>
        <dbReference type="EC" id="2.7.13.3"/>
    </reaction>
</comment>
<keyword evidence="12" id="KW-0902">Two-component regulatory system</keyword>
<dbReference type="Pfam" id="PF00672">
    <property type="entry name" value="HAMP"/>
    <property type="match status" value="1"/>
</dbReference>
<dbReference type="RefSeq" id="WP_011976776.1">
    <property type="nucleotide sequence ID" value="NZ_JACDUL010000002.1"/>
</dbReference>
<dbReference type="InterPro" id="IPR003661">
    <property type="entry name" value="HisK_dim/P_dom"/>
</dbReference>
<dbReference type="Gene3D" id="3.30.565.10">
    <property type="entry name" value="Histidine kinase-like ATPase, C-terminal domain"/>
    <property type="match status" value="1"/>
</dbReference>
<dbReference type="InterPro" id="IPR003660">
    <property type="entry name" value="HAMP_dom"/>
</dbReference>
<dbReference type="SUPFAM" id="SSF47384">
    <property type="entry name" value="Homodimeric domain of signal transducing histidine kinase"/>
    <property type="match status" value="1"/>
</dbReference>
<evidence type="ECO:0000256" key="6">
    <source>
        <dbReference type="ARBA" id="ARBA00022679"/>
    </source>
</evidence>
<evidence type="ECO:0000259" key="15">
    <source>
        <dbReference type="PROSITE" id="PS50109"/>
    </source>
</evidence>
<evidence type="ECO:0000256" key="13">
    <source>
        <dbReference type="ARBA" id="ARBA00023136"/>
    </source>
</evidence>
<gene>
    <name evidence="17" type="ORF">HNP90_001030</name>
</gene>
<dbReference type="InterPro" id="IPR036890">
    <property type="entry name" value="HATPase_C_sf"/>
</dbReference>
<feature type="domain" description="Histidine kinase" evidence="15">
    <location>
        <begin position="397"/>
        <end position="614"/>
    </location>
</feature>
<evidence type="ECO:0000256" key="11">
    <source>
        <dbReference type="ARBA" id="ARBA00022989"/>
    </source>
</evidence>
<evidence type="ECO:0000256" key="10">
    <source>
        <dbReference type="ARBA" id="ARBA00022840"/>
    </source>
</evidence>
<keyword evidence="6 17" id="KW-0808">Transferase</keyword>
<dbReference type="PROSITE" id="PS50885">
    <property type="entry name" value="HAMP"/>
    <property type="match status" value="1"/>
</dbReference>
<dbReference type="PANTHER" id="PTHR45528:SF1">
    <property type="entry name" value="SENSOR HISTIDINE KINASE CPXA"/>
    <property type="match status" value="1"/>
</dbReference>
<dbReference type="CDD" id="cd00075">
    <property type="entry name" value="HATPase"/>
    <property type="match status" value="1"/>
</dbReference>
<evidence type="ECO:0000256" key="1">
    <source>
        <dbReference type="ARBA" id="ARBA00000085"/>
    </source>
</evidence>
<keyword evidence="5" id="KW-0597">Phosphoprotein</keyword>
<comment type="subcellular location">
    <subcellularLocation>
        <location evidence="2">Cell membrane</location>
        <topology evidence="2">Multi-pass membrane protein</topology>
    </subcellularLocation>
</comment>
<dbReference type="CDD" id="cd06225">
    <property type="entry name" value="HAMP"/>
    <property type="match status" value="1"/>
</dbReference>
<evidence type="ECO:0000256" key="4">
    <source>
        <dbReference type="ARBA" id="ARBA00022475"/>
    </source>
</evidence>
<evidence type="ECO:0000313" key="17">
    <source>
        <dbReference type="EMBL" id="MBA2862151.1"/>
    </source>
</evidence>
<dbReference type="InterPro" id="IPR036097">
    <property type="entry name" value="HisK_dim/P_sf"/>
</dbReference>
<dbReference type="InterPro" id="IPR033463">
    <property type="entry name" value="sCache_3"/>
</dbReference>
<dbReference type="AlphaFoldDB" id="A0A7J9PGC1"/>
<evidence type="ECO:0000256" key="2">
    <source>
        <dbReference type="ARBA" id="ARBA00004651"/>
    </source>
</evidence>